<reference evidence="3 4" key="1">
    <citation type="journal article" date="2021" name="BMC Genomics">
        <title>Datura genome reveals duplications of psychoactive alkaloid biosynthetic genes and high mutation rate following tissue culture.</title>
        <authorList>
            <person name="Rajewski A."/>
            <person name="Carter-House D."/>
            <person name="Stajich J."/>
            <person name="Litt A."/>
        </authorList>
    </citation>
    <scope>NUCLEOTIDE SEQUENCE [LARGE SCALE GENOMIC DNA]</scope>
    <source>
        <strain evidence="3">AR-01</strain>
    </source>
</reference>
<dbReference type="EMBL" id="JACEIK010000069">
    <property type="protein sequence ID" value="MCD7448627.1"/>
    <property type="molecule type" value="Genomic_DNA"/>
</dbReference>
<dbReference type="InterPro" id="IPR001087">
    <property type="entry name" value="GDSL"/>
</dbReference>
<dbReference type="Proteomes" id="UP000823775">
    <property type="component" value="Unassembled WGS sequence"/>
</dbReference>
<dbReference type="CDD" id="cd01837">
    <property type="entry name" value="SGNH_plant_lipase_like"/>
    <property type="match status" value="1"/>
</dbReference>
<dbReference type="PANTHER" id="PTHR45642">
    <property type="entry name" value="GDSL ESTERASE/LIPASE EXL3"/>
    <property type="match status" value="1"/>
</dbReference>
<name>A0ABS8RPT8_DATST</name>
<gene>
    <name evidence="3" type="primary">CLPP5_1</name>
    <name evidence="3" type="ORF">HAX54_044881</name>
</gene>
<protein>
    <submittedName>
        <fullName evidence="3">ATP-dependent Clp protease proteolytic subunit 5</fullName>
    </submittedName>
</protein>
<evidence type="ECO:0000256" key="1">
    <source>
        <dbReference type="ARBA" id="ARBA00008668"/>
    </source>
</evidence>
<proteinExistence type="inferred from homology"/>
<dbReference type="InterPro" id="IPR008265">
    <property type="entry name" value="Lipase_GDSL_AS"/>
</dbReference>
<evidence type="ECO:0000313" key="3">
    <source>
        <dbReference type="EMBL" id="MCD7448627.1"/>
    </source>
</evidence>
<dbReference type="GO" id="GO:0008233">
    <property type="term" value="F:peptidase activity"/>
    <property type="evidence" value="ECO:0007669"/>
    <property type="project" value="UniProtKB-KW"/>
</dbReference>
<dbReference type="GO" id="GO:0006508">
    <property type="term" value="P:proteolysis"/>
    <property type="evidence" value="ECO:0007669"/>
    <property type="project" value="UniProtKB-KW"/>
</dbReference>
<dbReference type="SUPFAM" id="SSF52266">
    <property type="entry name" value="SGNH hydrolase"/>
    <property type="match status" value="1"/>
</dbReference>
<comment type="caution">
    <text evidence="3">The sequence shown here is derived from an EMBL/GenBank/DDBJ whole genome shotgun (WGS) entry which is preliminary data.</text>
</comment>
<keyword evidence="3" id="KW-0645">Protease</keyword>
<accession>A0ABS8RPT8</accession>
<dbReference type="InterPro" id="IPR036514">
    <property type="entry name" value="SGNH_hydro_sf"/>
</dbReference>
<evidence type="ECO:0000313" key="4">
    <source>
        <dbReference type="Proteomes" id="UP000823775"/>
    </source>
</evidence>
<comment type="similarity">
    <text evidence="1">Belongs to the 'GDSL' lipolytic enzyme family.</text>
</comment>
<sequence>MKLLLLFSYVFLLLSPIVIAIAQPYNVSGIIPAVFVFGDSVVDTGNNNWFPTVARVGNMPQYGKNFQGGKATGRLSDGKLPSDLFVELLGIKELLPPYLDPTLEAKDLITGVNFASTASGYDPQTSALLSVLSIPKQLELFKEYIGKLKGIVGEAKALEIVSNSLYIVLTGNNDIQLNPASSLNPSYMDIMLNFASTFLQEMYNLGARRIGVFGVTALGCAPLHRNTNGGIQRNCVDSLNNKAYSFNTKLSIEINSLNNKFPDAKMVYIDFYNFLLDLNNHPTKYGYKIVKNGCCAVGGRIDLIIPICPIACPNDYDYVFWDLFHLTEKGYRLLVNQVLQQHFQTFIS</sequence>
<evidence type="ECO:0000256" key="2">
    <source>
        <dbReference type="SAM" id="SignalP"/>
    </source>
</evidence>
<dbReference type="InterPro" id="IPR035669">
    <property type="entry name" value="SGNH_plant_lipase-like"/>
</dbReference>
<feature type="signal peptide" evidence="2">
    <location>
        <begin position="1"/>
        <end position="22"/>
    </location>
</feature>
<dbReference type="Pfam" id="PF00657">
    <property type="entry name" value="Lipase_GDSL"/>
    <property type="match status" value="1"/>
</dbReference>
<keyword evidence="2" id="KW-0732">Signal</keyword>
<dbReference type="PROSITE" id="PS01098">
    <property type="entry name" value="LIPASE_GDSL_SER"/>
    <property type="match status" value="1"/>
</dbReference>
<feature type="chain" id="PRO_5047174219" evidence="2">
    <location>
        <begin position="23"/>
        <end position="348"/>
    </location>
</feature>
<dbReference type="PANTHER" id="PTHR45642:SF138">
    <property type="entry name" value="GDSL ESTERASE_LIPASE EXL3-LIKE"/>
    <property type="match status" value="1"/>
</dbReference>
<organism evidence="3 4">
    <name type="scientific">Datura stramonium</name>
    <name type="common">Jimsonweed</name>
    <name type="synonym">Common thornapple</name>
    <dbReference type="NCBI Taxonomy" id="4076"/>
    <lineage>
        <taxon>Eukaryota</taxon>
        <taxon>Viridiplantae</taxon>
        <taxon>Streptophyta</taxon>
        <taxon>Embryophyta</taxon>
        <taxon>Tracheophyta</taxon>
        <taxon>Spermatophyta</taxon>
        <taxon>Magnoliopsida</taxon>
        <taxon>eudicotyledons</taxon>
        <taxon>Gunneridae</taxon>
        <taxon>Pentapetalae</taxon>
        <taxon>asterids</taxon>
        <taxon>lamiids</taxon>
        <taxon>Solanales</taxon>
        <taxon>Solanaceae</taxon>
        <taxon>Solanoideae</taxon>
        <taxon>Datureae</taxon>
        <taxon>Datura</taxon>
    </lineage>
</organism>
<keyword evidence="3" id="KW-0378">Hydrolase</keyword>
<keyword evidence="4" id="KW-1185">Reference proteome</keyword>
<dbReference type="InterPro" id="IPR050592">
    <property type="entry name" value="GDSL_lipolytic_enzyme"/>
</dbReference>
<dbReference type="Gene3D" id="3.40.50.1110">
    <property type="entry name" value="SGNH hydrolase"/>
    <property type="match status" value="1"/>
</dbReference>